<evidence type="ECO:0000256" key="1">
    <source>
        <dbReference type="ARBA" id="ARBA00004701"/>
    </source>
</evidence>
<accession>A0A7L5BQ40</accession>
<evidence type="ECO:0000256" key="3">
    <source>
        <dbReference type="ARBA" id="ARBA00012954"/>
    </source>
</evidence>
<dbReference type="Pfam" id="PF03721">
    <property type="entry name" value="UDPG_MGDP_dh_N"/>
    <property type="match status" value="1"/>
</dbReference>
<evidence type="ECO:0000256" key="11">
    <source>
        <dbReference type="PIRSR" id="PIRSR500134-3"/>
    </source>
</evidence>
<evidence type="ECO:0000259" key="12">
    <source>
        <dbReference type="SMART" id="SM00984"/>
    </source>
</evidence>
<dbReference type="SUPFAM" id="SSF48179">
    <property type="entry name" value="6-phosphogluconate dehydrogenase C-terminal domain-like"/>
    <property type="match status" value="1"/>
</dbReference>
<keyword evidence="6 8" id="KW-0520">NAD</keyword>
<evidence type="ECO:0000256" key="6">
    <source>
        <dbReference type="ARBA" id="ARBA00023027"/>
    </source>
</evidence>
<evidence type="ECO:0000313" key="13">
    <source>
        <dbReference type="EMBL" id="QIB41010.1"/>
    </source>
</evidence>
<dbReference type="GO" id="GO:0003979">
    <property type="term" value="F:UDP-glucose 6-dehydrogenase activity"/>
    <property type="evidence" value="ECO:0007669"/>
    <property type="project" value="UniProtKB-EC"/>
</dbReference>
<dbReference type="SUPFAM" id="SSF52413">
    <property type="entry name" value="UDP-glucose/GDP-mannose dehydrogenase C-terminal domain"/>
    <property type="match status" value="1"/>
</dbReference>
<evidence type="ECO:0000256" key="8">
    <source>
        <dbReference type="PIRNR" id="PIRNR000124"/>
    </source>
</evidence>
<name>A0A7L5BQ40_9HYPH</name>
<dbReference type="PANTHER" id="PTHR43750:SF3">
    <property type="entry name" value="UDP-GLUCOSE 6-DEHYDROGENASE TUAD"/>
    <property type="match status" value="1"/>
</dbReference>
<comment type="catalytic activity">
    <reaction evidence="7 8">
        <text>UDP-alpha-D-glucose + 2 NAD(+) + H2O = UDP-alpha-D-glucuronate + 2 NADH + 3 H(+)</text>
        <dbReference type="Rhea" id="RHEA:23596"/>
        <dbReference type="ChEBI" id="CHEBI:15377"/>
        <dbReference type="ChEBI" id="CHEBI:15378"/>
        <dbReference type="ChEBI" id="CHEBI:57540"/>
        <dbReference type="ChEBI" id="CHEBI:57945"/>
        <dbReference type="ChEBI" id="CHEBI:58052"/>
        <dbReference type="ChEBI" id="CHEBI:58885"/>
        <dbReference type="EC" id="1.1.1.22"/>
    </reaction>
</comment>
<evidence type="ECO:0000313" key="14">
    <source>
        <dbReference type="Proteomes" id="UP000464865"/>
    </source>
</evidence>
<dbReference type="PIRSF" id="PIRSF000124">
    <property type="entry name" value="UDPglc_GDPman_dh"/>
    <property type="match status" value="1"/>
</dbReference>
<protein>
    <recommendedName>
        <fullName evidence="4 8">UDP-glucose 6-dehydrogenase</fullName>
        <ecNumber evidence="3 8">1.1.1.22</ecNumber>
    </recommendedName>
</protein>
<feature type="active site" description="Nucleophile" evidence="9">
    <location>
        <position position="272"/>
    </location>
</feature>
<evidence type="ECO:0000256" key="5">
    <source>
        <dbReference type="ARBA" id="ARBA00023002"/>
    </source>
</evidence>
<dbReference type="SMART" id="SM00984">
    <property type="entry name" value="UDPG_MGDP_dh_C"/>
    <property type="match status" value="1"/>
</dbReference>
<dbReference type="Pfam" id="PF00984">
    <property type="entry name" value="UDPG_MGDP_dh"/>
    <property type="match status" value="1"/>
</dbReference>
<evidence type="ECO:0000256" key="10">
    <source>
        <dbReference type="PIRSR" id="PIRSR500134-2"/>
    </source>
</evidence>
<dbReference type="InterPro" id="IPR036220">
    <property type="entry name" value="UDP-Glc/GDP-Man_DH_C_sf"/>
</dbReference>
<keyword evidence="14" id="KW-1185">Reference proteome</keyword>
<feature type="binding site" evidence="10">
    <location>
        <position position="269"/>
    </location>
    <ligand>
        <name>substrate</name>
    </ligand>
</feature>
<dbReference type="PIRSF" id="PIRSF500134">
    <property type="entry name" value="UDPglc_DH_bac"/>
    <property type="match status" value="1"/>
</dbReference>
<dbReference type="Gene3D" id="1.20.5.100">
    <property type="entry name" value="Cytochrome c1, transmembrane anchor, C-terminal"/>
    <property type="match status" value="1"/>
</dbReference>
<organism evidence="13 14">
    <name type="scientific">Rhizobium oryzihabitans</name>
    <dbReference type="NCBI Taxonomy" id="2267833"/>
    <lineage>
        <taxon>Bacteria</taxon>
        <taxon>Pseudomonadati</taxon>
        <taxon>Pseudomonadota</taxon>
        <taxon>Alphaproteobacteria</taxon>
        <taxon>Hyphomicrobiales</taxon>
        <taxon>Rhizobiaceae</taxon>
        <taxon>Rhizobium/Agrobacterium group</taxon>
        <taxon>Rhizobium</taxon>
    </lineage>
</organism>
<dbReference type="InterPro" id="IPR028357">
    <property type="entry name" value="UDPglc_DH_bac"/>
</dbReference>
<feature type="binding site" evidence="10">
    <location>
        <position position="215"/>
    </location>
    <ligand>
        <name>substrate</name>
    </ligand>
</feature>
<dbReference type="Pfam" id="PF03720">
    <property type="entry name" value="UDPG_MGDP_dh_C"/>
    <property type="match status" value="1"/>
</dbReference>
<dbReference type="UniPathway" id="UPA00038">
    <property type="reaction ID" value="UER00491"/>
</dbReference>
<feature type="binding site" evidence="11">
    <location>
        <position position="34"/>
    </location>
    <ligand>
        <name>NAD(+)</name>
        <dbReference type="ChEBI" id="CHEBI:57540"/>
    </ligand>
</feature>
<dbReference type="NCBIfam" id="TIGR03026">
    <property type="entry name" value="NDP-sugDHase"/>
    <property type="match status" value="1"/>
</dbReference>
<feature type="binding site" evidence="10">
    <location>
        <position position="330"/>
    </location>
    <ligand>
        <name>substrate</name>
    </ligand>
</feature>
<feature type="binding site" evidence="11">
    <location>
        <position position="126"/>
    </location>
    <ligand>
        <name>NAD(+)</name>
        <dbReference type="ChEBI" id="CHEBI:57540"/>
    </ligand>
</feature>
<dbReference type="GO" id="GO:0006065">
    <property type="term" value="P:UDP-glucuronate biosynthetic process"/>
    <property type="evidence" value="ECO:0007669"/>
    <property type="project" value="UniProtKB-UniPathway"/>
</dbReference>
<evidence type="ECO:0000256" key="9">
    <source>
        <dbReference type="PIRSR" id="PIRSR500134-1"/>
    </source>
</evidence>
<dbReference type="GO" id="GO:0051287">
    <property type="term" value="F:NAD binding"/>
    <property type="evidence" value="ECO:0007669"/>
    <property type="project" value="InterPro"/>
</dbReference>
<dbReference type="PANTHER" id="PTHR43750">
    <property type="entry name" value="UDP-GLUCOSE 6-DEHYDROGENASE TUAD"/>
    <property type="match status" value="1"/>
</dbReference>
<evidence type="ECO:0000256" key="2">
    <source>
        <dbReference type="ARBA" id="ARBA00006601"/>
    </source>
</evidence>
<comment type="pathway">
    <text evidence="1">Nucleotide-sugar biosynthesis; UDP-alpha-D-glucuronate biosynthesis; UDP-alpha-D-glucuronate from UDP-alpha-D-glucose: step 1/1.</text>
</comment>
<dbReference type="Gene3D" id="3.40.50.720">
    <property type="entry name" value="NAD(P)-binding Rossmann-like Domain"/>
    <property type="match status" value="2"/>
</dbReference>
<dbReference type="GO" id="GO:0000271">
    <property type="term" value="P:polysaccharide biosynthetic process"/>
    <property type="evidence" value="ECO:0007669"/>
    <property type="project" value="InterPro"/>
</dbReference>
<dbReference type="EMBL" id="CP048635">
    <property type="protein sequence ID" value="QIB41010.1"/>
    <property type="molecule type" value="Genomic_DNA"/>
</dbReference>
<evidence type="ECO:0000256" key="4">
    <source>
        <dbReference type="ARBA" id="ARBA00015132"/>
    </source>
</evidence>
<dbReference type="InterPro" id="IPR008927">
    <property type="entry name" value="6-PGluconate_DH-like_C_sf"/>
</dbReference>
<dbReference type="InterPro" id="IPR017476">
    <property type="entry name" value="UDP-Glc/GDP-Man"/>
</dbReference>
<dbReference type="InterPro" id="IPR001732">
    <property type="entry name" value="UDP-Glc/GDP-Man_DH_N"/>
</dbReference>
<dbReference type="RefSeq" id="WP_082184805.1">
    <property type="nucleotide sequence ID" value="NZ_CP048635.1"/>
</dbReference>
<dbReference type="SUPFAM" id="SSF51735">
    <property type="entry name" value="NAD(P)-binding Rossmann-fold domains"/>
    <property type="match status" value="1"/>
</dbReference>
<sequence>MKMKPKLSVIGLGKLGAPMLAVFAKKGFDVIGMDLNSAFVDSINRGVAPVPEPQLQALITEHGERIRATTDMREAVLSSDVTFIIVPTPSGPDRFFRNDYVISALESIGAALHDKIGYHNVVVTSTVMPGSTGGVLRQTLERASGRTVGSDLGLCYNPEFIALGTVVRDMLYPDMILIGESDPKAGDMLESVYRGSTESGPEFQRMNWVNAELCKIAVNTYVTTKISYANMIADMCDHLDGADADVVTDALGADSRIGKKYIKGAIGYGGPCFPRDNKAFAALGRSLGARTDLAEATDVINDHQTERLVRAISASADPGAQVAILGLSYKPETPVIEESQGLALAHKLISIGYRVRITDPQALVSLPDQIADGIVIKMDAESAMAGADVVAIVTPWKAYRNLDIAAAGPKAVIDPWRVVDAAKLSAAITLIRPGMGDWLSDAAAAKHNRVMP</sequence>
<dbReference type="InterPro" id="IPR036291">
    <property type="entry name" value="NAD(P)-bd_dom_sf"/>
</dbReference>
<reference evidence="13 14" key="1">
    <citation type="submission" date="2020-02" db="EMBL/GenBank/DDBJ databases">
        <title>Plant-Promoting Endophytic Bacterium Rhizobium oryzihabitans sp. nov., Isolated from the Root of Rice.</title>
        <authorList>
            <person name="zhao J."/>
            <person name="Zhang G."/>
        </authorList>
    </citation>
    <scope>NUCLEOTIDE SEQUENCE [LARGE SCALE GENOMIC DNA]</scope>
    <source>
        <strain evidence="13 14">M15</strain>
    </source>
</reference>
<comment type="similarity">
    <text evidence="2 8">Belongs to the UDP-glucose/GDP-mannose dehydrogenase family.</text>
</comment>
<dbReference type="AlphaFoldDB" id="A0A7L5BQ40"/>
<keyword evidence="5 8" id="KW-0560">Oxidoreductase</keyword>
<dbReference type="KEGG" id="roy:G3A56_24830"/>
<gene>
    <name evidence="13" type="ORF">G3A56_24830</name>
</gene>
<dbReference type="InterPro" id="IPR014026">
    <property type="entry name" value="UDP-Glc/GDP-Man_DH_dimer"/>
</dbReference>
<feature type="domain" description="UDP-glucose/GDP-mannose dehydrogenase C-terminal" evidence="12">
    <location>
        <begin position="323"/>
        <end position="421"/>
    </location>
</feature>
<evidence type="ECO:0000256" key="7">
    <source>
        <dbReference type="ARBA" id="ARBA00047473"/>
    </source>
</evidence>
<proteinExistence type="inferred from homology"/>
<dbReference type="Proteomes" id="UP000464865">
    <property type="component" value="Chromosome M15-12"/>
</dbReference>
<dbReference type="InterPro" id="IPR014027">
    <property type="entry name" value="UDP-Glc/GDP-Man_DH_C"/>
</dbReference>
<feature type="binding site" evidence="11">
    <location>
        <position position="88"/>
    </location>
    <ligand>
        <name>NAD(+)</name>
        <dbReference type="ChEBI" id="CHEBI:57540"/>
    </ligand>
</feature>
<dbReference type="EC" id="1.1.1.22" evidence="3 8"/>